<dbReference type="EMBL" id="JAQQAL010000003">
    <property type="protein sequence ID" value="MDC7225209.1"/>
    <property type="molecule type" value="Genomic_DNA"/>
</dbReference>
<accession>A0AAJ1I9Q0</accession>
<dbReference type="Pfam" id="PF24163">
    <property type="entry name" value="HCP"/>
    <property type="match status" value="1"/>
</dbReference>
<evidence type="ECO:0000313" key="2">
    <source>
        <dbReference type="Proteomes" id="UP001221217"/>
    </source>
</evidence>
<dbReference type="InterPro" id="IPR056472">
    <property type="entry name" value="HCP"/>
</dbReference>
<dbReference type="AlphaFoldDB" id="A0AAJ1I9Q0"/>
<name>A0AAJ1I9Q0_9SPIO</name>
<dbReference type="Gene3D" id="1.10.246.150">
    <property type="match status" value="1"/>
</dbReference>
<gene>
    <name evidence="1" type="ORF">PQJ61_00430</name>
</gene>
<evidence type="ECO:0008006" key="3">
    <source>
        <dbReference type="Google" id="ProtNLM"/>
    </source>
</evidence>
<proteinExistence type="predicted"/>
<protein>
    <recommendedName>
        <fullName evidence="3">Phage gp6-like head-tail connector protein</fullName>
    </recommendedName>
</protein>
<evidence type="ECO:0000313" key="1">
    <source>
        <dbReference type="EMBL" id="MDC7225209.1"/>
    </source>
</evidence>
<reference evidence="1 2" key="1">
    <citation type="submission" date="2022-12" db="EMBL/GenBank/DDBJ databases">
        <title>Metagenome assembled genome from gulf of manar.</title>
        <authorList>
            <person name="Kohli P."/>
            <person name="Pk S."/>
            <person name="Venkata Ramana C."/>
            <person name="Sasikala C."/>
        </authorList>
    </citation>
    <scope>NUCLEOTIDE SEQUENCE [LARGE SCALE GENOMIC DNA]</scope>
    <source>
        <strain evidence="1">JB008</strain>
    </source>
</reference>
<dbReference type="InterPro" id="IPR053746">
    <property type="entry name" value="Viral_HT_Connector_Assembly"/>
</dbReference>
<organism evidence="1 2">
    <name type="scientific">Candidatus Thalassospirochaeta sargassi</name>
    <dbReference type="NCBI Taxonomy" id="3119039"/>
    <lineage>
        <taxon>Bacteria</taxon>
        <taxon>Pseudomonadati</taxon>
        <taxon>Spirochaetota</taxon>
        <taxon>Spirochaetia</taxon>
        <taxon>Spirochaetales</taxon>
        <taxon>Spirochaetaceae</taxon>
        <taxon>Candidatus Thalassospirochaeta</taxon>
    </lineage>
</organism>
<sequence length="194" mass="23132">MMINLISWAHCKKLLSLDTREKAFLELLIFSATAEIENYTNRKLKQREMRELHNGFNQNEVLLKNYPVKEVSSLKVDNERDYTEETIVNKDYYSCFIPHEKDYEQPSEIILTDGYSFPRGRNNIEVIYTAGYLEEEVPEDLKTATVEMVEWSYKRLKNRQIGEVNLKYGQETQVATKMPEHVMKLLEPYRRKHW</sequence>
<dbReference type="Proteomes" id="UP001221217">
    <property type="component" value="Unassembled WGS sequence"/>
</dbReference>
<comment type="caution">
    <text evidence="1">The sequence shown here is derived from an EMBL/GenBank/DDBJ whole genome shotgun (WGS) entry which is preliminary data.</text>
</comment>